<dbReference type="STRING" id="94208.A0A2S4L0A4"/>
<keyword evidence="2 8" id="KW-0723">Serine/threonine-protein kinase</keyword>
<evidence type="ECO:0000256" key="3">
    <source>
        <dbReference type="ARBA" id="ARBA00022679"/>
    </source>
</evidence>
<evidence type="ECO:0000259" key="7">
    <source>
        <dbReference type="PROSITE" id="PS50011"/>
    </source>
</evidence>
<evidence type="ECO:0000256" key="4">
    <source>
        <dbReference type="ARBA" id="ARBA00022741"/>
    </source>
</evidence>
<keyword evidence="5 8" id="KW-0418">Kinase</keyword>
<dbReference type="Pfam" id="PF00069">
    <property type="entry name" value="Pkinase"/>
    <property type="match status" value="1"/>
</dbReference>
<keyword evidence="4" id="KW-0547">Nucleotide-binding</keyword>
<sequence length="266" mass="30397">MAPQVTSWEELLWVSEEVDEDTGDFRYTMFATVEDDMIYYGQLNKPKADISFQDATDCLAPIPDEEIFPRWPPQGLTLTKAPEELPPNVFVKRPRLALYDIFLKHKVVHLLPKGLVEEAEAMEVLGSQPHPNIVRYHGCHVRRGHITGLVLDRHPHDLENYLKNGHAIRDKQLFMESLESAIRHVHSLGWAHNDLNPTNILVTEDSRPILIDFGSARRIGEKLSTSRGTKDWINCDMKDYTTSETGHDTSALTKICTWLDSPTFKD</sequence>
<protein>
    <recommendedName>
        <fullName evidence="1">non-specific serine/threonine protein kinase</fullName>
        <ecNumber evidence="1">2.7.11.1</ecNumber>
    </recommendedName>
</protein>
<dbReference type="PANTHER" id="PTHR44167:SF23">
    <property type="entry name" value="CDC7 KINASE, ISOFORM A-RELATED"/>
    <property type="match status" value="1"/>
</dbReference>
<dbReference type="Gene3D" id="1.10.510.10">
    <property type="entry name" value="Transferase(Phosphotransferase) domain 1"/>
    <property type="match status" value="1"/>
</dbReference>
<dbReference type="InterPro" id="IPR011009">
    <property type="entry name" value="Kinase-like_dom_sf"/>
</dbReference>
<evidence type="ECO:0000313" key="8">
    <source>
        <dbReference type="EMBL" id="POR35871.1"/>
    </source>
</evidence>
<dbReference type="GO" id="GO:0005524">
    <property type="term" value="F:ATP binding"/>
    <property type="evidence" value="ECO:0007669"/>
    <property type="project" value="UniProtKB-KW"/>
</dbReference>
<keyword evidence="6" id="KW-0067">ATP-binding</keyword>
<evidence type="ECO:0000256" key="1">
    <source>
        <dbReference type="ARBA" id="ARBA00012513"/>
    </source>
</evidence>
<evidence type="ECO:0000256" key="2">
    <source>
        <dbReference type="ARBA" id="ARBA00022527"/>
    </source>
</evidence>
<keyword evidence="3" id="KW-0808">Transferase</keyword>
<dbReference type="Proteomes" id="UP000237481">
    <property type="component" value="Unassembled WGS sequence"/>
</dbReference>
<keyword evidence="9" id="KW-1185">Reference proteome</keyword>
<accession>A0A2S4L0A4</accession>
<feature type="domain" description="Protein kinase" evidence="7">
    <location>
        <begin position="79"/>
        <end position="266"/>
    </location>
</feature>
<evidence type="ECO:0000313" key="9">
    <source>
        <dbReference type="Proteomes" id="UP000237481"/>
    </source>
</evidence>
<dbReference type="EMBL" id="PKSG01000389">
    <property type="protein sequence ID" value="POR35871.1"/>
    <property type="molecule type" value="Genomic_DNA"/>
</dbReference>
<evidence type="ECO:0000256" key="5">
    <source>
        <dbReference type="ARBA" id="ARBA00022777"/>
    </source>
</evidence>
<dbReference type="AlphaFoldDB" id="A0A2S4L0A4"/>
<dbReference type="SUPFAM" id="SSF56112">
    <property type="entry name" value="Protein kinase-like (PK-like)"/>
    <property type="match status" value="1"/>
</dbReference>
<organism evidence="8 9">
    <name type="scientific">Tolypocladium paradoxum</name>
    <dbReference type="NCBI Taxonomy" id="94208"/>
    <lineage>
        <taxon>Eukaryota</taxon>
        <taxon>Fungi</taxon>
        <taxon>Dikarya</taxon>
        <taxon>Ascomycota</taxon>
        <taxon>Pezizomycotina</taxon>
        <taxon>Sordariomycetes</taxon>
        <taxon>Hypocreomycetidae</taxon>
        <taxon>Hypocreales</taxon>
        <taxon>Ophiocordycipitaceae</taxon>
        <taxon>Tolypocladium</taxon>
    </lineage>
</organism>
<dbReference type="InterPro" id="IPR000719">
    <property type="entry name" value="Prot_kinase_dom"/>
</dbReference>
<name>A0A2S4L0A4_9HYPO</name>
<dbReference type="EC" id="2.7.11.1" evidence="1"/>
<dbReference type="PANTHER" id="PTHR44167">
    <property type="entry name" value="OVARIAN-SPECIFIC SERINE/THREONINE-PROTEIN KINASE LOK-RELATED"/>
    <property type="match status" value="1"/>
</dbReference>
<dbReference type="PROSITE" id="PS50011">
    <property type="entry name" value="PROTEIN_KINASE_DOM"/>
    <property type="match status" value="1"/>
</dbReference>
<dbReference type="GO" id="GO:0004674">
    <property type="term" value="F:protein serine/threonine kinase activity"/>
    <property type="evidence" value="ECO:0007669"/>
    <property type="project" value="UniProtKB-KW"/>
</dbReference>
<comment type="caution">
    <text evidence="8">The sequence shown here is derived from an EMBL/GenBank/DDBJ whole genome shotgun (WGS) entry which is preliminary data.</text>
</comment>
<dbReference type="SMART" id="SM00220">
    <property type="entry name" value="S_TKc"/>
    <property type="match status" value="1"/>
</dbReference>
<proteinExistence type="predicted"/>
<dbReference type="OrthoDB" id="4062651at2759"/>
<reference evidence="8 9" key="1">
    <citation type="submission" date="2018-01" db="EMBL/GenBank/DDBJ databases">
        <title>Harnessing the power of phylogenomics to disentangle the directionality and signatures of interkingdom host jumping in the parasitic fungal genus Tolypocladium.</title>
        <authorList>
            <person name="Quandt C.A."/>
            <person name="Patterson W."/>
            <person name="Spatafora J.W."/>
        </authorList>
    </citation>
    <scope>NUCLEOTIDE SEQUENCE [LARGE SCALE GENOMIC DNA]</scope>
    <source>
        <strain evidence="8 9">NRBC 100945</strain>
    </source>
</reference>
<dbReference type="GO" id="GO:0044773">
    <property type="term" value="P:mitotic DNA damage checkpoint signaling"/>
    <property type="evidence" value="ECO:0007669"/>
    <property type="project" value="TreeGrafter"/>
</dbReference>
<gene>
    <name evidence="8" type="ORF">TPAR_03914</name>
</gene>
<evidence type="ECO:0000256" key="6">
    <source>
        <dbReference type="ARBA" id="ARBA00022840"/>
    </source>
</evidence>
<dbReference type="GO" id="GO:0005634">
    <property type="term" value="C:nucleus"/>
    <property type="evidence" value="ECO:0007669"/>
    <property type="project" value="TreeGrafter"/>
</dbReference>